<dbReference type="InterPro" id="IPR011042">
    <property type="entry name" value="6-blade_b-propeller_TolB-like"/>
</dbReference>
<organism evidence="1 2">
    <name type="scientific">Streptomyces fuscus</name>
    <dbReference type="NCBI Taxonomy" id="3048495"/>
    <lineage>
        <taxon>Bacteria</taxon>
        <taxon>Bacillati</taxon>
        <taxon>Actinomycetota</taxon>
        <taxon>Actinomycetes</taxon>
        <taxon>Kitasatosporales</taxon>
        <taxon>Streptomycetaceae</taxon>
        <taxon>Streptomyces</taxon>
    </lineage>
</organism>
<sequence length="55" mass="5817">MVFAALDPGNQIVVIYPNGAKTIVLDASDGLARPTATAVHGKPAVHHQWSILRTP</sequence>
<proteinExistence type="predicted"/>
<evidence type="ECO:0008006" key="3">
    <source>
        <dbReference type="Google" id="ProtNLM"/>
    </source>
</evidence>
<protein>
    <recommendedName>
        <fullName evidence="3">Ricin B lectin domain-containing protein</fullName>
    </recommendedName>
</protein>
<reference evidence="1 2" key="1">
    <citation type="submission" date="2023-05" db="EMBL/GenBank/DDBJ databases">
        <title>Streptomyces fuscus sp. nov., a brown-black pigment producing actinomyces isolated from dry sand of Sea duck farm.</title>
        <authorList>
            <person name="Xie J."/>
            <person name="Shen N."/>
        </authorList>
    </citation>
    <scope>NUCLEOTIDE SEQUENCE [LARGE SCALE GENOMIC DNA]</scope>
    <source>
        <strain evidence="1 2">GXMU-J15</strain>
    </source>
</reference>
<evidence type="ECO:0000313" key="1">
    <source>
        <dbReference type="EMBL" id="MDL2082286.1"/>
    </source>
</evidence>
<gene>
    <name evidence="1" type="ORF">QNN03_38395</name>
</gene>
<dbReference type="EMBL" id="JASJUS010000141">
    <property type="protein sequence ID" value="MDL2082286.1"/>
    <property type="molecule type" value="Genomic_DNA"/>
</dbReference>
<evidence type="ECO:0000313" key="2">
    <source>
        <dbReference type="Proteomes" id="UP001241926"/>
    </source>
</evidence>
<accession>A0ABT7JD05</accession>
<keyword evidence="2" id="KW-1185">Reference proteome</keyword>
<dbReference type="Proteomes" id="UP001241926">
    <property type="component" value="Unassembled WGS sequence"/>
</dbReference>
<dbReference type="RefSeq" id="WP_285437341.1">
    <property type="nucleotide sequence ID" value="NZ_JASJUS010000141.1"/>
</dbReference>
<name>A0ABT7JD05_9ACTN</name>
<dbReference type="Gene3D" id="2.120.10.30">
    <property type="entry name" value="TolB, C-terminal domain"/>
    <property type="match status" value="1"/>
</dbReference>
<comment type="caution">
    <text evidence="1">The sequence shown here is derived from an EMBL/GenBank/DDBJ whole genome shotgun (WGS) entry which is preliminary data.</text>
</comment>